<sequence length="254" mass="27035">MRKPVVLVSADVKPIEGFDWHAAISSYLDALVHGADAMPVLLPALGPALDLDSLLDRVDGVLLTGSRSNVHPSLYGGDAHERNGPFDTRRDATTLPLIRRALARHLPLFAICRGLQELNVALGGTLVSEVQDIDGRRDHRAPESDSMDERFALAHHVDIVPGGRLAAVLGDARVEVNSLHRQAIGALAPGLTIEAQAEDSTIEAVSVDAHPGFALATQWHPEYWVGSDSASARLFAAFGEAARAQMTATARSAA</sequence>
<evidence type="ECO:0000256" key="4">
    <source>
        <dbReference type="ARBA" id="ARBA00060634"/>
    </source>
</evidence>
<dbReference type="SUPFAM" id="SSF52317">
    <property type="entry name" value="Class I glutamine amidotransferase-like"/>
    <property type="match status" value="1"/>
</dbReference>
<evidence type="ECO:0000313" key="6">
    <source>
        <dbReference type="EMBL" id="MBA4612377.1"/>
    </source>
</evidence>
<dbReference type="GO" id="GO:0033969">
    <property type="term" value="F:gamma-glutamyl-gamma-aminobutyrate hydrolase activity"/>
    <property type="evidence" value="ECO:0007669"/>
    <property type="project" value="UniProtKB-EC"/>
</dbReference>
<protein>
    <recommendedName>
        <fullName evidence="5">gamma-glutamyl-gamma-aminobutyrate hydrolase</fullName>
        <ecNumber evidence="5">3.5.1.94</ecNumber>
    </recommendedName>
</protein>
<dbReference type="Proteomes" id="UP000559404">
    <property type="component" value="Unassembled WGS sequence"/>
</dbReference>
<keyword evidence="7" id="KW-1185">Reference proteome</keyword>
<dbReference type="CDD" id="cd01745">
    <property type="entry name" value="GATase1_2"/>
    <property type="match status" value="1"/>
</dbReference>
<comment type="catalytic activity">
    <reaction evidence="2">
        <text>4-(gamma-L-glutamylamino)butanoate + H2O = 4-aminobutanoate + L-glutamate</text>
        <dbReference type="Rhea" id="RHEA:19737"/>
        <dbReference type="ChEBI" id="CHEBI:15377"/>
        <dbReference type="ChEBI" id="CHEBI:29985"/>
        <dbReference type="ChEBI" id="CHEBI:58800"/>
        <dbReference type="ChEBI" id="CHEBI:59888"/>
        <dbReference type="EC" id="3.5.1.94"/>
    </reaction>
</comment>
<keyword evidence="6" id="KW-0378">Hydrolase</keyword>
<dbReference type="Pfam" id="PF07722">
    <property type="entry name" value="Peptidase_C26"/>
    <property type="match status" value="1"/>
</dbReference>
<proteinExistence type="inferred from homology"/>
<dbReference type="PROSITE" id="PS51273">
    <property type="entry name" value="GATASE_TYPE_1"/>
    <property type="match status" value="1"/>
</dbReference>
<dbReference type="RefSeq" id="WP_181760570.1">
    <property type="nucleotide sequence ID" value="NZ_BMCR01000009.1"/>
</dbReference>
<evidence type="ECO:0000256" key="1">
    <source>
        <dbReference type="ARBA" id="ARBA00011083"/>
    </source>
</evidence>
<dbReference type="GO" id="GO:0006598">
    <property type="term" value="P:polyamine catabolic process"/>
    <property type="evidence" value="ECO:0007669"/>
    <property type="project" value="TreeGrafter"/>
</dbReference>
<accession>A0A838XRJ4</accession>
<reference evidence="6 7" key="1">
    <citation type="submission" date="2020-07" db="EMBL/GenBank/DDBJ databases">
        <authorList>
            <person name="Li M."/>
        </authorList>
    </citation>
    <scope>NUCLEOTIDE SEQUENCE [LARGE SCALE GENOMIC DNA]</scope>
    <source>
        <strain evidence="6 7">DSM 23284</strain>
    </source>
</reference>
<dbReference type="AlphaFoldDB" id="A0A838XRJ4"/>
<dbReference type="EC" id="3.5.1.94" evidence="5"/>
<gene>
    <name evidence="6" type="ORF">H1W37_11985</name>
</gene>
<comment type="pathway">
    <text evidence="4">Amine and polyamine degradation; putrescine degradation; 4-aminobutanoate from putrescine: step 4/4.</text>
</comment>
<dbReference type="FunFam" id="3.40.50.880:FF:000030">
    <property type="entry name" value="Gamma-glutamyl-gamma-aminobutyrate hydrolase PuuD"/>
    <property type="match status" value="1"/>
</dbReference>
<comment type="function">
    <text evidence="3">Involved in the breakdown of putrescine via hydrolysis of the gamma-glutamyl linkage of gamma-glutamyl-gamma-aminobutyrate.</text>
</comment>
<name>A0A838XRJ4_9HYPH</name>
<dbReference type="PANTHER" id="PTHR43235">
    <property type="entry name" value="GLUTAMINE AMIDOTRANSFERASE PB2B2.05-RELATED"/>
    <property type="match status" value="1"/>
</dbReference>
<dbReference type="PANTHER" id="PTHR43235:SF1">
    <property type="entry name" value="GLUTAMINE AMIDOTRANSFERASE PB2B2.05-RELATED"/>
    <property type="match status" value="1"/>
</dbReference>
<dbReference type="InterPro" id="IPR029062">
    <property type="entry name" value="Class_I_gatase-like"/>
</dbReference>
<organism evidence="6 7">
    <name type="scientific">Stappia taiwanensis</name>
    <dbReference type="NCBI Taxonomy" id="992267"/>
    <lineage>
        <taxon>Bacteria</taxon>
        <taxon>Pseudomonadati</taxon>
        <taxon>Pseudomonadota</taxon>
        <taxon>Alphaproteobacteria</taxon>
        <taxon>Hyphomicrobiales</taxon>
        <taxon>Stappiaceae</taxon>
        <taxon>Stappia</taxon>
    </lineage>
</organism>
<comment type="similarity">
    <text evidence="1">Belongs to the peptidase C26 family.</text>
</comment>
<reference evidence="6 7" key="2">
    <citation type="submission" date="2020-08" db="EMBL/GenBank/DDBJ databases">
        <title>Stappia taiwanensis sp. nov., isolated from a coastal thermal spring.</title>
        <authorList>
            <person name="Kampfer P."/>
        </authorList>
    </citation>
    <scope>NUCLEOTIDE SEQUENCE [LARGE SCALE GENOMIC DNA]</scope>
    <source>
        <strain evidence="6 7">DSM 23284</strain>
    </source>
</reference>
<dbReference type="InterPro" id="IPR011697">
    <property type="entry name" value="Peptidase_C26"/>
</dbReference>
<dbReference type="GO" id="GO:0005829">
    <property type="term" value="C:cytosol"/>
    <property type="evidence" value="ECO:0007669"/>
    <property type="project" value="TreeGrafter"/>
</dbReference>
<dbReference type="Gene3D" id="3.40.50.880">
    <property type="match status" value="1"/>
</dbReference>
<evidence type="ECO:0000256" key="5">
    <source>
        <dbReference type="ARBA" id="ARBA00066788"/>
    </source>
</evidence>
<evidence type="ECO:0000256" key="3">
    <source>
        <dbReference type="ARBA" id="ARBA00055068"/>
    </source>
</evidence>
<evidence type="ECO:0000313" key="7">
    <source>
        <dbReference type="Proteomes" id="UP000559404"/>
    </source>
</evidence>
<dbReference type="InterPro" id="IPR044668">
    <property type="entry name" value="PuuD-like"/>
</dbReference>
<dbReference type="EMBL" id="JACEON010000010">
    <property type="protein sequence ID" value="MBA4612377.1"/>
    <property type="molecule type" value="Genomic_DNA"/>
</dbReference>
<comment type="caution">
    <text evidence="6">The sequence shown here is derived from an EMBL/GenBank/DDBJ whole genome shotgun (WGS) entry which is preliminary data.</text>
</comment>
<evidence type="ECO:0000256" key="2">
    <source>
        <dbReference type="ARBA" id="ARBA00052718"/>
    </source>
</evidence>